<dbReference type="InterPro" id="IPR007391">
    <property type="entry name" value="Vancomycin_resist_VanW"/>
</dbReference>
<evidence type="ECO:0000259" key="1">
    <source>
        <dbReference type="Pfam" id="PF12229"/>
    </source>
</evidence>
<sequence>MKIWKPTLIWSLLFWATIPIAYQTIFWNRFYPNVQVAGISLGGKTQVQALELLKKVEGPKVTLISENPKVEIPLEKLKIHYDTEKTIQEAFTVGRTGNLKTKSLQKLKALSEKINIPLSFTTEGDIGRYIAQAEESINIPPTEPTISVENNEAIVNKGKDGAETDKELLIKSINKNIAFVKSEPIVIPIKITKAELSDQEAELIRERAQKLIKKAIKVTFEYQALSYNTNDLIALLAPEGFKEERVGVVVADIAKSVNRPPQDARLVFEEGKVREFTPGKDGVETIQNELKTAFKAGIENLIVTDEQSQKIEVPAKRTKPQVATGDVNTLGIKELIGRGTSRFAGSIASRIHNIELAASRINGLLIKPGENFSFNDALGDVSAYTGYQQAYVIQGGKTVLGDGGGVCQVSSTLFRAGLNAGLPLLERRAHSYRVGYYEQDSKPGLDATVYSGTADLKIKNDTLGHILIQSIFNRKTATLVFELYGTSDGRVATITTPRIWDVVPAPPPLYQEDPSIAPGTKKQIDYAASGAKAAFDYKVTKNGEVLQNRTFYSNYRPWQAIYLVAPGTPTQ</sequence>
<evidence type="ECO:0000313" key="2">
    <source>
        <dbReference type="EMBL" id="OGY10516.1"/>
    </source>
</evidence>
<comment type="caution">
    <text evidence="2">The sequence shown here is derived from an EMBL/GenBank/DDBJ whole genome shotgun (WGS) entry which is preliminary data.</text>
</comment>
<dbReference type="InterPro" id="IPR052913">
    <property type="entry name" value="Glycopeptide_resist_protein"/>
</dbReference>
<organism evidence="2 3">
    <name type="scientific">Candidatus Blackburnbacteria bacterium RIFCSPHIGHO2_02_FULL_44_20</name>
    <dbReference type="NCBI Taxonomy" id="1797516"/>
    <lineage>
        <taxon>Bacteria</taxon>
        <taxon>Candidatus Blackburniibacteriota</taxon>
    </lineage>
</organism>
<feature type="domain" description="YoaR-like putative peptidoglycan binding" evidence="1">
    <location>
        <begin position="71"/>
        <end position="178"/>
    </location>
</feature>
<dbReference type="PANTHER" id="PTHR35788:SF1">
    <property type="entry name" value="EXPORTED PROTEIN"/>
    <property type="match status" value="1"/>
</dbReference>
<dbReference type="InterPro" id="IPR022029">
    <property type="entry name" value="YoaR-like_PG-bd"/>
</dbReference>
<gene>
    <name evidence="2" type="ORF">A3D26_00250</name>
</gene>
<accession>A0A1G1V582</accession>
<dbReference type="STRING" id="1797516.A3D26_00250"/>
<reference evidence="2 3" key="1">
    <citation type="journal article" date="2016" name="Nat. Commun.">
        <title>Thousands of microbial genomes shed light on interconnected biogeochemical processes in an aquifer system.</title>
        <authorList>
            <person name="Anantharaman K."/>
            <person name="Brown C.T."/>
            <person name="Hug L.A."/>
            <person name="Sharon I."/>
            <person name="Castelle C.J."/>
            <person name="Probst A.J."/>
            <person name="Thomas B.C."/>
            <person name="Singh A."/>
            <person name="Wilkins M.J."/>
            <person name="Karaoz U."/>
            <person name="Brodie E.L."/>
            <person name="Williams K.H."/>
            <person name="Hubbard S.S."/>
            <person name="Banfield J.F."/>
        </authorList>
    </citation>
    <scope>NUCLEOTIDE SEQUENCE [LARGE SCALE GENOMIC DNA]</scope>
</reference>
<dbReference type="Pfam" id="PF12229">
    <property type="entry name" value="PG_binding_4"/>
    <property type="match status" value="2"/>
</dbReference>
<dbReference type="PANTHER" id="PTHR35788">
    <property type="entry name" value="EXPORTED PROTEIN-RELATED"/>
    <property type="match status" value="1"/>
</dbReference>
<protein>
    <recommendedName>
        <fullName evidence="1">YoaR-like putative peptidoglycan binding domain-containing protein</fullName>
    </recommendedName>
</protein>
<proteinExistence type="predicted"/>
<dbReference type="Pfam" id="PF04294">
    <property type="entry name" value="VanW"/>
    <property type="match status" value="1"/>
</dbReference>
<evidence type="ECO:0000313" key="3">
    <source>
        <dbReference type="Proteomes" id="UP000178319"/>
    </source>
</evidence>
<dbReference type="AlphaFoldDB" id="A0A1G1V582"/>
<feature type="domain" description="YoaR-like putative peptidoglycan binding" evidence="1">
    <location>
        <begin position="241"/>
        <end position="299"/>
    </location>
</feature>
<name>A0A1G1V582_9BACT</name>
<dbReference type="Proteomes" id="UP000178319">
    <property type="component" value="Unassembled WGS sequence"/>
</dbReference>
<dbReference type="EMBL" id="MHBZ01000033">
    <property type="protein sequence ID" value="OGY10516.1"/>
    <property type="molecule type" value="Genomic_DNA"/>
</dbReference>